<feature type="compositionally biased region" description="Polar residues" evidence="1">
    <location>
        <begin position="100"/>
        <end position="109"/>
    </location>
</feature>
<feature type="compositionally biased region" description="Low complexity" evidence="1">
    <location>
        <begin position="298"/>
        <end position="321"/>
    </location>
</feature>
<feature type="compositionally biased region" description="Basic and acidic residues" evidence="1">
    <location>
        <begin position="285"/>
        <end position="297"/>
    </location>
</feature>
<feature type="region of interest" description="Disordered" evidence="1">
    <location>
        <begin position="23"/>
        <end position="60"/>
    </location>
</feature>
<feature type="region of interest" description="Disordered" evidence="1">
    <location>
        <begin position="78"/>
        <end position="109"/>
    </location>
</feature>
<keyword evidence="3" id="KW-1185">Reference proteome</keyword>
<sequence>MLQNLINLALYLQSNQIIETMDSEHGNENGKHFEVNDSCVDSNNQRNDSPSSSSSSSDSSRDYILDINALNDKICKFKPDSPDPVAQGPNWTPEVGGQAAPQSSSTLTTAYPRGYDPKRIPSAVFASRSTTPVEWSVASNESLFSIQLGNGSFSRDHVYMLYKSGELSKLDEQIKMAKRNDSFKLFKLDEPIIIGKPEQPSLPVVTEAENMDGKSEDEMDKDEDVSAYTQKVVIVEIAEDHTQENMMPCAEDVNVSCRSDESPTSAKSFAFPSLGGVGRNSSTKMEAEKVEKVKKENQPSTSQPQEPPSTSQPVVQPQSPQATTAKSIASSWFSWFYCFSSCR</sequence>
<organism evidence="2 3">
    <name type="scientific">Acer yangbiense</name>
    <dbReference type="NCBI Taxonomy" id="1000413"/>
    <lineage>
        <taxon>Eukaryota</taxon>
        <taxon>Viridiplantae</taxon>
        <taxon>Streptophyta</taxon>
        <taxon>Embryophyta</taxon>
        <taxon>Tracheophyta</taxon>
        <taxon>Spermatophyta</taxon>
        <taxon>Magnoliopsida</taxon>
        <taxon>eudicotyledons</taxon>
        <taxon>Gunneridae</taxon>
        <taxon>Pentapetalae</taxon>
        <taxon>rosids</taxon>
        <taxon>malvids</taxon>
        <taxon>Sapindales</taxon>
        <taxon>Sapindaceae</taxon>
        <taxon>Hippocastanoideae</taxon>
        <taxon>Acereae</taxon>
        <taxon>Acer</taxon>
    </lineage>
</organism>
<comment type="caution">
    <text evidence="2">The sequence shown here is derived from an EMBL/GenBank/DDBJ whole genome shotgun (WGS) entry which is preliminary data.</text>
</comment>
<feature type="region of interest" description="Disordered" evidence="1">
    <location>
        <begin position="256"/>
        <end position="323"/>
    </location>
</feature>
<dbReference type="PANTHER" id="PTHR33673:SF36">
    <property type="entry name" value="MYB-LIKE PROTEIN Q"/>
    <property type="match status" value="1"/>
</dbReference>
<evidence type="ECO:0000313" key="3">
    <source>
        <dbReference type="Proteomes" id="UP000323000"/>
    </source>
</evidence>
<evidence type="ECO:0000256" key="1">
    <source>
        <dbReference type="SAM" id="MobiDB-lite"/>
    </source>
</evidence>
<name>A0A5C7HLP7_9ROSI</name>
<feature type="compositionally biased region" description="Low complexity" evidence="1">
    <location>
        <begin position="41"/>
        <end position="58"/>
    </location>
</feature>
<feature type="compositionally biased region" description="Basic and acidic residues" evidence="1">
    <location>
        <begin position="23"/>
        <end position="35"/>
    </location>
</feature>
<dbReference type="AlphaFoldDB" id="A0A5C7HLP7"/>
<dbReference type="Proteomes" id="UP000323000">
    <property type="component" value="Chromosome 7"/>
</dbReference>
<gene>
    <name evidence="2" type="ORF">EZV62_015752</name>
</gene>
<dbReference type="OrthoDB" id="676141at2759"/>
<dbReference type="EMBL" id="VAHF01000007">
    <property type="protein sequence ID" value="TXG57923.1"/>
    <property type="molecule type" value="Genomic_DNA"/>
</dbReference>
<proteinExistence type="predicted"/>
<dbReference type="PANTHER" id="PTHR33673">
    <property type="entry name" value="SUPPRESSOR SRP40-LIKE PROTEIN"/>
    <property type="match status" value="1"/>
</dbReference>
<reference evidence="3" key="1">
    <citation type="journal article" date="2019" name="Gigascience">
        <title>De novo genome assembly of the endangered Acer yangbiense, a plant species with extremely small populations endemic to Yunnan Province, China.</title>
        <authorList>
            <person name="Yang J."/>
            <person name="Wariss H.M."/>
            <person name="Tao L."/>
            <person name="Zhang R."/>
            <person name="Yun Q."/>
            <person name="Hollingsworth P."/>
            <person name="Dao Z."/>
            <person name="Luo G."/>
            <person name="Guo H."/>
            <person name="Ma Y."/>
            <person name="Sun W."/>
        </authorList>
    </citation>
    <scope>NUCLEOTIDE SEQUENCE [LARGE SCALE GENOMIC DNA]</scope>
    <source>
        <strain evidence="3">cv. Malutang</strain>
    </source>
</reference>
<accession>A0A5C7HLP7</accession>
<protein>
    <submittedName>
        <fullName evidence="2">Uncharacterized protein</fullName>
    </submittedName>
</protein>
<evidence type="ECO:0000313" key="2">
    <source>
        <dbReference type="EMBL" id="TXG57923.1"/>
    </source>
</evidence>